<sequence>MNNADSTWIDITIQGVRLIAYLSLLISAIIGLFGGLAMLQENRRPLWYRTRTLLVYCGVMLTVLQGIVSVLNIAYYQGWSAALIPFTTYAGRLSNGFALIAFYTTLAYIVPTLLFSRNRAGLSPRFLSALLIPTLALLLLSGLLTRSYEGLLPLLLIYVFTGVCLVWLTVLRWLASDDTERERQRSRFNLRSPDIRLTGRENEEHETHEEESRPLPR</sequence>
<feature type="region of interest" description="Disordered" evidence="1">
    <location>
        <begin position="198"/>
        <end position="217"/>
    </location>
</feature>
<organism evidence="3 4">
    <name type="scientific">Paenibacillus hunanensis</name>
    <dbReference type="NCBI Taxonomy" id="539262"/>
    <lineage>
        <taxon>Bacteria</taxon>
        <taxon>Bacillati</taxon>
        <taxon>Bacillota</taxon>
        <taxon>Bacilli</taxon>
        <taxon>Bacillales</taxon>
        <taxon>Paenibacillaceae</taxon>
        <taxon>Paenibacillus</taxon>
    </lineage>
</organism>
<accession>A0ABU1J387</accession>
<keyword evidence="2" id="KW-1133">Transmembrane helix</keyword>
<feature type="transmembrane region" description="Helical" evidence="2">
    <location>
        <begin position="151"/>
        <end position="175"/>
    </location>
</feature>
<keyword evidence="2" id="KW-0472">Membrane</keyword>
<proteinExistence type="predicted"/>
<dbReference type="EMBL" id="JAVDQH010000020">
    <property type="protein sequence ID" value="MDR6245958.1"/>
    <property type="molecule type" value="Genomic_DNA"/>
</dbReference>
<keyword evidence="4" id="KW-1185">Reference proteome</keyword>
<dbReference type="Proteomes" id="UP001185028">
    <property type="component" value="Unassembled WGS sequence"/>
</dbReference>
<feature type="transmembrane region" description="Helical" evidence="2">
    <location>
        <begin position="18"/>
        <end position="39"/>
    </location>
</feature>
<evidence type="ECO:0000256" key="2">
    <source>
        <dbReference type="SAM" id="Phobius"/>
    </source>
</evidence>
<comment type="caution">
    <text evidence="3">The sequence shown here is derived from an EMBL/GenBank/DDBJ whole genome shotgun (WGS) entry which is preliminary data.</text>
</comment>
<evidence type="ECO:0000313" key="4">
    <source>
        <dbReference type="Proteomes" id="UP001185028"/>
    </source>
</evidence>
<evidence type="ECO:0000256" key="1">
    <source>
        <dbReference type="SAM" id="MobiDB-lite"/>
    </source>
</evidence>
<keyword evidence="2" id="KW-0812">Transmembrane</keyword>
<feature type="transmembrane region" description="Helical" evidence="2">
    <location>
        <begin position="126"/>
        <end position="145"/>
    </location>
</feature>
<gene>
    <name evidence="3" type="ORF">JOC58_003874</name>
</gene>
<feature type="transmembrane region" description="Helical" evidence="2">
    <location>
        <begin position="96"/>
        <end position="114"/>
    </location>
</feature>
<name>A0ABU1J387_9BACL</name>
<protein>
    <submittedName>
        <fullName evidence="3">Uncharacterized protein</fullName>
    </submittedName>
</protein>
<reference evidence="3 4" key="1">
    <citation type="submission" date="2023-07" db="EMBL/GenBank/DDBJ databases">
        <title>Genomic Encyclopedia of Type Strains, Phase IV (KMG-IV): sequencing the most valuable type-strain genomes for metagenomic binning, comparative biology and taxonomic classification.</title>
        <authorList>
            <person name="Goeker M."/>
        </authorList>
    </citation>
    <scope>NUCLEOTIDE SEQUENCE [LARGE SCALE GENOMIC DNA]</scope>
    <source>
        <strain evidence="3 4">DSM 22170</strain>
    </source>
</reference>
<evidence type="ECO:0000313" key="3">
    <source>
        <dbReference type="EMBL" id="MDR6245958.1"/>
    </source>
</evidence>
<dbReference type="RefSeq" id="WP_188777074.1">
    <property type="nucleotide sequence ID" value="NZ_BMMB01000008.1"/>
</dbReference>
<feature type="transmembrane region" description="Helical" evidence="2">
    <location>
        <begin position="51"/>
        <end position="76"/>
    </location>
</feature>